<evidence type="ECO:0000256" key="3">
    <source>
        <dbReference type="ARBA" id="ARBA00022837"/>
    </source>
</evidence>
<feature type="region of interest" description="Disordered" evidence="6">
    <location>
        <begin position="444"/>
        <end position="468"/>
    </location>
</feature>
<evidence type="ECO:0000256" key="5">
    <source>
        <dbReference type="PROSITE-ProRule" id="PRU00043"/>
    </source>
</evidence>
<dbReference type="PROSITE" id="PS50268">
    <property type="entry name" value="CADHERIN_2"/>
    <property type="match status" value="4"/>
</dbReference>
<feature type="domain" description="Cadherin" evidence="9">
    <location>
        <begin position="267"/>
        <end position="347"/>
    </location>
</feature>
<dbReference type="InterPro" id="IPR002126">
    <property type="entry name" value="Cadherin-like_dom"/>
</dbReference>
<keyword evidence="8" id="KW-0732">Signal</keyword>
<keyword evidence="2" id="KW-0677">Repeat</keyword>
<dbReference type="Gene3D" id="2.60.40.60">
    <property type="entry name" value="Cadherins"/>
    <property type="match status" value="3"/>
</dbReference>
<feature type="domain" description="Cadherin" evidence="9">
    <location>
        <begin position="64"/>
        <end position="117"/>
    </location>
</feature>
<dbReference type="PANTHER" id="PTHR24027">
    <property type="entry name" value="CADHERIN-23"/>
    <property type="match status" value="1"/>
</dbReference>
<evidence type="ECO:0000256" key="4">
    <source>
        <dbReference type="ARBA" id="ARBA00023136"/>
    </source>
</evidence>
<feature type="signal peptide" evidence="8">
    <location>
        <begin position="1"/>
        <end position="20"/>
    </location>
</feature>
<dbReference type="PROSITE" id="PS00232">
    <property type="entry name" value="CADHERIN_1"/>
    <property type="match status" value="1"/>
</dbReference>
<evidence type="ECO:0000259" key="9">
    <source>
        <dbReference type="PROSITE" id="PS50268"/>
    </source>
</evidence>
<feature type="chain" id="PRO_5046018234" evidence="8">
    <location>
        <begin position="21"/>
        <end position="653"/>
    </location>
</feature>
<dbReference type="GeneID" id="139180768"/>
<evidence type="ECO:0000313" key="11">
    <source>
        <dbReference type="RefSeq" id="XP_070639425.1"/>
    </source>
</evidence>
<feature type="transmembrane region" description="Helical" evidence="7">
    <location>
        <begin position="476"/>
        <end position="499"/>
    </location>
</feature>
<dbReference type="CDD" id="cd11304">
    <property type="entry name" value="Cadherin_repeat"/>
    <property type="match status" value="3"/>
</dbReference>
<evidence type="ECO:0000256" key="1">
    <source>
        <dbReference type="ARBA" id="ARBA00004370"/>
    </source>
</evidence>
<feature type="domain" description="Cadherin" evidence="9">
    <location>
        <begin position="348"/>
        <end position="454"/>
    </location>
</feature>
<dbReference type="InterPro" id="IPR020894">
    <property type="entry name" value="Cadherin_CS"/>
</dbReference>
<dbReference type="PRINTS" id="PR00205">
    <property type="entry name" value="CADHERIN"/>
</dbReference>
<accession>A0ABM4RV49</accession>
<evidence type="ECO:0000256" key="2">
    <source>
        <dbReference type="ARBA" id="ARBA00022737"/>
    </source>
</evidence>
<evidence type="ECO:0000256" key="7">
    <source>
        <dbReference type="SAM" id="Phobius"/>
    </source>
</evidence>
<evidence type="ECO:0000256" key="8">
    <source>
        <dbReference type="SAM" id="SignalP"/>
    </source>
</evidence>
<keyword evidence="7" id="KW-1133">Transmembrane helix</keyword>
<dbReference type="SMART" id="SM00112">
    <property type="entry name" value="CA"/>
    <property type="match status" value="4"/>
</dbReference>
<feature type="compositionally biased region" description="Basic and acidic residues" evidence="6">
    <location>
        <begin position="457"/>
        <end position="468"/>
    </location>
</feature>
<dbReference type="PANTHER" id="PTHR24027:SF414">
    <property type="entry name" value="CADHERIN-RELATED FAMILY MEMBER 5 ISOFORM X1"/>
    <property type="match status" value="1"/>
</dbReference>
<keyword evidence="3 5" id="KW-0106">Calcium</keyword>
<protein>
    <submittedName>
        <fullName evidence="11">Cadherin-related family member 5 isoform X3</fullName>
    </submittedName>
</protein>
<sequence length="653" mass="69981">MGTWVLLLPLLFAAEAQAQAQVCSVDKTSLTVKENTNPGEPLLDIYVPQGQQVTLGPSSTLFAFRIQGNQLFLNVTPDYEANTMLLAHLECRSGDSVVTQLRVFVSVLDVNDNPPRFPYETKLWEVPEDTRVNTTVISETELEAQDQDKDDVLFYTLQEVTLGASSFFSLVGANRPALRLDQSLDLERWPNMTFRLLARDTQEETTEPSHTATATLVLEVQPVDLRPPWFLPCSYSDGFVCIHAEYHGAVPTGHRLPDPLILHPGPVYAMDGDQGINQPIKYSIISGNEDSTFSISVDSGNLTMTKSIPNAKTFLLVVKGEQADNARYSVTQVTVEARNASGSMPHFTQSLYRGTVGLGSGAGVVVKDAADPSQPLRIRAQDPEFPDLNSAITYRITNNSDFRMDGEAVLTATSLEHAGVFYAEVEAKNTVTSGTATTVVEIQIQPSPTGTPETDGTEGRPDGGQAGDRRFSEAEMAVLGGVLGALLLLALIALAVLVYKNYGHRLTCGSGRALEPQPQGFDNQAFLNDSDEANWAPAPSPSPSHALPAPREPEPPEPAPPSPETPRRLPEAPAKAADGGSPAAVRSILTKERRPEGGYKAVWFGEDIGAEADVVVLNTPASEAGGAGDSGSEGSGDEAADAQDAPGTYSIHF</sequence>
<comment type="subcellular location">
    <subcellularLocation>
        <location evidence="1">Membrane</location>
    </subcellularLocation>
</comment>
<dbReference type="InterPro" id="IPR039808">
    <property type="entry name" value="Cadherin"/>
</dbReference>
<evidence type="ECO:0000256" key="6">
    <source>
        <dbReference type="SAM" id="MobiDB-lite"/>
    </source>
</evidence>
<organism evidence="10 11">
    <name type="scientific">Bos indicus</name>
    <name type="common">Zebu</name>
    <dbReference type="NCBI Taxonomy" id="9915"/>
    <lineage>
        <taxon>Eukaryota</taxon>
        <taxon>Metazoa</taxon>
        <taxon>Chordata</taxon>
        <taxon>Craniata</taxon>
        <taxon>Vertebrata</taxon>
        <taxon>Euteleostomi</taxon>
        <taxon>Mammalia</taxon>
        <taxon>Eutheria</taxon>
        <taxon>Laurasiatheria</taxon>
        <taxon>Artiodactyla</taxon>
        <taxon>Ruminantia</taxon>
        <taxon>Pecora</taxon>
        <taxon>Bovidae</taxon>
        <taxon>Bovinae</taxon>
        <taxon>Bos</taxon>
    </lineage>
</organism>
<keyword evidence="10" id="KW-1185">Reference proteome</keyword>
<dbReference type="RefSeq" id="XP_070639425.1">
    <property type="nucleotide sequence ID" value="XM_070783324.1"/>
</dbReference>
<feature type="domain" description="Cadherin" evidence="9">
    <location>
        <begin position="118"/>
        <end position="230"/>
    </location>
</feature>
<keyword evidence="4 7" id="KW-0472">Membrane</keyword>
<gene>
    <name evidence="11" type="primary">CDHR5</name>
</gene>
<feature type="region of interest" description="Disordered" evidence="6">
    <location>
        <begin position="619"/>
        <end position="653"/>
    </location>
</feature>
<dbReference type="Proteomes" id="UP001652663">
    <property type="component" value="Chromosome 29"/>
</dbReference>
<proteinExistence type="predicted"/>
<name>A0ABM4RV49_BOSIN</name>
<evidence type="ECO:0000313" key="10">
    <source>
        <dbReference type="Proteomes" id="UP001652663"/>
    </source>
</evidence>
<keyword evidence="7" id="KW-0812">Transmembrane</keyword>
<feature type="region of interest" description="Disordered" evidence="6">
    <location>
        <begin position="531"/>
        <end position="592"/>
    </location>
</feature>
<feature type="compositionally biased region" description="Gly residues" evidence="6">
    <location>
        <begin position="625"/>
        <end position="634"/>
    </location>
</feature>
<dbReference type="InterPro" id="IPR015919">
    <property type="entry name" value="Cadherin-like_sf"/>
</dbReference>
<dbReference type="SUPFAM" id="SSF49313">
    <property type="entry name" value="Cadherin-like"/>
    <property type="match status" value="2"/>
</dbReference>
<reference evidence="11" key="1">
    <citation type="submission" date="2025-08" db="UniProtKB">
        <authorList>
            <consortium name="RefSeq"/>
        </authorList>
    </citation>
    <scope>IDENTIFICATION</scope>
    <source>
        <tissue evidence="11">Blood</tissue>
    </source>
</reference>